<sequence>MTIQPLSALIAVRAVDLHDANERARIDAFVHAHPEGTPFHLTAWSRAVAQGCGQTSHGLVAERADGSLAGVLPLTEIHSILFGKALVSNGFAVGGGILAETDAAVPALANAAWAMAQRLGCPTLELRGGALPAGDWQVDRDTYLGFARSLADNDAAELLAIPRKQRAEVRKALDADLGISVGCHRSDIKAHYAAYAESVRNLGTPVFPAALFRAVLQYFGESADILTVRHEGRVVASVLSLYFNGTVYPYWGGGSPAARGLRANDRMYFALMAHARARGCTRFDFGRSKAGTGPAAFKKNWGFEGVPLLYAKRAVSESAVREINPTNPRYAKKVELWKTLPLWVANRVGPHISKGLG</sequence>
<dbReference type="InterPro" id="IPR038740">
    <property type="entry name" value="BioF2-like_GNAT_dom"/>
</dbReference>
<dbReference type="Proteomes" id="UP000618591">
    <property type="component" value="Unassembled WGS sequence"/>
</dbReference>
<reference evidence="3" key="1">
    <citation type="journal article" date="2019" name="Int. J. Syst. Evol. Microbiol.">
        <title>The Global Catalogue of Microorganisms (GCM) 10K type strain sequencing project: providing services to taxonomists for standard genome sequencing and annotation.</title>
        <authorList>
            <consortium name="The Broad Institute Genomics Platform"/>
            <consortium name="The Broad Institute Genome Sequencing Center for Infectious Disease"/>
            <person name="Wu L."/>
            <person name="Ma J."/>
        </authorList>
    </citation>
    <scope>NUCLEOTIDE SEQUENCE [LARGE SCALE GENOMIC DNA]</scope>
    <source>
        <strain evidence="3">CGMCC 1.10106</strain>
    </source>
</reference>
<protein>
    <submittedName>
        <fullName evidence="2">Peptidoglycan bridge formation protein FemAB</fullName>
    </submittedName>
</protein>
<dbReference type="Pfam" id="PF13480">
    <property type="entry name" value="Acetyltransf_6"/>
    <property type="match status" value="1"/>
</dbReference>
<dbReference type="InterPro" id="IPR050644">
    <property type="entry name" value="PG_Glycine_Bridge_Synth"/>
</dbReference>
<proteinExistence type="predicted"/>
<organism evidence="2 3">
    <name type="scientific">Sphingomonas psychrolutea</name>
    <dbReference type="NCBI Taxonomy" id="1259676"/>
    <lineage>
        <taxon>Bacteria</taxon>
        <taxon>Pseudomonadati</taxon>
        <taxon>Pseudomonadota</taxon>
        <taxon>Alphaproteobacteria</taxon>
        <taxon>Sphingomonadales</taxon>
        <taxon>Sphingomonadaceae</taxon>
        <taxon>Sphingomonas</taxon>
    </lineage>
</organism>
<feature type="domain" description="BioF2-like acetyltransferase" evidence="1">
    <location>
        <begin position="166"/>
        <end position="298"/>
    </location>
</feature>
<dbReference type="EMBL" id="BMDW01000003">
    <property type="protein sequence ID" value="GGA40214.1"/>
    <property type="molecule type" value="Genomic_DNA"/>
</dbReference>
<evidence type="ECO:0000313" key="2">
    <source>
        <dbReference type="EMBL" id="GGA40214.1"/>
    </source>
</evidence>
<dbReference type="SUPFAM" id="SSF55729">
    <property type="entry name" value="Acyl-CoA N-acyltransferases (Nat)"/>
    <property type="match status" value="1"/>
</dbReference>
<name>A0ABQ1GAY8_9SPHN</name>
<dbReference type="InterPro" id="IPR016181">
    <property type="entry name" value="Acyl_CoA_acyltransferase"/>
</dbReference>
<dbReference type="InterPro" id="IPR017469">
    <property type="entry name" value="PEP-CTERM_FemAB-rel"/>
</dbReference>
<dbReference type="PANTHER" id="PTHR36174">
    <property type="entry name" value="LIPID II:GLYCINE GLYCYLTRANSFERASE"/>
    <property type="match status" value="1"/>
</dbReference>
<gene>
    <name evidence="2" type="ORF">GCM10011395_08140</name>
</gene>
<comment type="caution">
    <text evidence="2">The sequence shown here is derived from an EMBL/GenBank/DDBJ whole genome shotgun (WGS) entry which is preliminary data.</text>
</comment>
<dbReference type="PANTHER" id="PTHR36174:SF1">
    <property type="entry name" value="LIPID II:GLYCINE GLYCYLTRANSFERASE"/>
    <property type="match status" value="1"/>
</dbReference>
<keyword evidence="3" id="KW-1185">Reference proteome</keyword>
<dbReference type="NCBIfam" id="TIGR03019">
    <property type="entry name" value="pepcterm_femAB"/>
    <property type="match status" value="1"/>
</dbReference>
<dbReference type="Gene3D" id="3.40.630.30">
    <property type="match status" value="1"/>
</dbReference>
<dbReference type="RefSeq" id="WP_188445580.1">
    <property type="nucleotide sequence ID" value="NZ_BMDW01000003.1"/>
</dbReference>
<evidence type="ECO:0000313" key="3">
    <source>
        <dbReference type="Proteomes" id="UP000618591"/>
    </source>
</evidence>
<accession>A0ABQ1GAY8</accession>
<evidence type="ECO:0000259" key="1">
    <source>
        <dbReference type="Pfam" id="PF13480"/>
    </source>
</evidence>